<evidence type="ECO:0000256" key="1">
    <source>
        <dbReference type="ARBA" id="ARBA00005196"/>
    </source>
</evidence>
<dbReference type="EMBL" id="AZCV01000002">
    <property type="protein sequence ID" value="KRK38231.1"/>
    <property type="molecule type" value="Genomic_DNA"/>
</dbReference>
<proteinExistence type="inferred from homology"/>
<comment type="similarity">
    <text evidence="2 8">Belongs to the diaminopimelate epimerase family.</text>
</comment>
<comment type="function">
    <text evidence="8">Catalyzes the stereoinversion of LL-2,6-diaminopimelate (L,L-DAP) to meso-diaminopimelate (meso-DAP), a precursor of L-lysine and an essential component of the bacterial peptidoglycan.</text>
</comment>
<evidence type="ECO:0000256" key="4">
    <source>
        <dbReference type="ARBA" id="ARBA00022605"/>
    </source>
</evidence>
<comment type="caution">
    <text evidence="8">Lacks conserved residue(s) required for the propagation of feature annotation.</text>
</comment>
<gene>
    <name evidence="8" type="primary">dapF</name>
    <name evidence="10" type="ORF">FC62_GL001010</name>
</gene>
<protein>
    <recommendedName>
        <fullName evidence="3 8">Diaminopimelate epimerase</fullName>
        <shortName evidence="8">DAP epimerase</shortName>
        <ecNumber evidence="3 8">5.1.1.7</ecNumber>
    </recommendedName>
    <alternativeName>
        <fullName evidence="8">PLP-independent amino acid racemase</fullName>
    </alternativeName>
</protein>
<feature type="binding site" evidence="8">
    <location>
        <position position="205"/>
    </location>
    <ligand>
        <name>substrate</name>
    </ligand>
</feature>
<dbReference type="AlphaFoldDB" id="A0A0R1H622"/>
<dbReference type="InterPro" id="IPR018510">
    <property type="entry name" value="DAP_epimerase_AS"/>
</dbReference>
<dbReference type="EC" id="5.1.1.7" evidence="3 8"/>
<dbReference type="PROSITE" id="PS01326">
    <property type="entry name" value="DAP_EPIMERASE"/>
    <property type="match status" value="1"/>
</dbReference>
<dbReference type="GO" id="GO:0005829">
    <property type="term" value="C:cytosol"/>
    <property type="evidence" value="ECO:0007669"/>
    <property type="project" value="TreeGrafter"/>
</dbReference>
<organism evidence="10 11">
    <name type="scientific">Amylolactobacillus amylotrophicus DSM 20534</name>
    <dbReference type="NCBI Taxonomy" id="1423722"/>
    <lineage>
        <taxon>Bacteria</taxon>
        <taxon>Bacillati</taxon>
        <taxon>Bacillota</taxon>
        <taxon>Bacilli</taxon>
        <taxon>Lactobacillales</taxon>
        <taxon>Lactobacillaceae</taxon>
        <taxon>Amylolactobacillus</taxon>
    </lineage>
</organism>
<evidence type="ECO:0000256" key="8">
    <source>
        <dbReference type="HAMAP-Rule" id="MF_00197"/>
    </source>
</evidence>
<dbReference type="NCBIfam" id="TIGR00652">
    <property type="entry name" value="DapF"/>
    <property type="match status" value="1"/>
</dbReference>
<dbReference type="Pfam" id="PF01678">
    <property type="entry name" value="DAP_epimerase"/>
    <property type="match status" value="2"/>
</dbReference>
<feature type="binding site" evidence="8">
    <location>
        <begin position="223"/>
        <end position="224"/>
    </location>
    <ligand>
        <name>substrate</name>
    </ligand>
</feature>
<comment type="pathway">
    <text evidence="1 8">Amino-acid biosynthesis; L-lysine biosynthesis via DAP pathway; DL-2,6-diaminopimelate from LL-2,6-diaminopimelate: step 1/1.</text>
</comment>
<dbReference type="RefSeq" id="WP_056945854.1">
    <property type="nucleotide sequence ID" value="NZ_AZCV01000002.1"/>
</dbReference>
<keyword evidence="4 8" id="KW-0028">Amino-acid biosynthesis</keyword>
<keyword evidence="5 8" id="KW-0457">Lysine biosynthesis</keyword>
<dbReference type="Gene3D" id="3.10.310.10">
    <property type="entry name" value="Diaminopimelate Epimerase, Chain A, domain 1"/>
    <property type="match status" value="2"/>
</dbReference>
<comment type="subunit">
    <text evidence="8">Homodimer.</text>
</comment>
<evidence type="ECO:0000256" key="2">
    <source>
        <dbReference type="ARBA" id="ARBA00010219"/>
    </source>
</evidence>
<keyword evidence="8" id="KW-0963">Cytoplasm</keyword>
<dbReference type="PATRIC" id="fig|1423722.3.peg.1027"/>
<comment type="caution">
    <text evidence="10">The sequence shown here is derived from an EMBL/GenBank/DDBJ whole genome shotgun (WGS) entry which is preliminary data.</text>
</comment>
<name>A0A0R1H622_9LACO</name>
<dbReference type="PANTHER" id="PTHR31689:SF0">
    <property type="entry name" value="DIAMINOPIMELATE EPIMERASE"/>
    <property type="match status" value="1"/>
</dbReference>
<feature type="active site" evidence="9">
    <location>
        <position position="80"/>
    </location>
</feature>
<feature type="binding site" evidence="8">
    <location>
        <position position="71"/>
    </location>
    <ligand>
        <name>substrate</name>
    </ligand>
</feature>
<feature type="binding site" evidence="8">
    <location>
        <begin position="233"/>
        <end position="234"/>
    </location>
    <ligand>
        <name>substrate</name>
    </ligand>
</feature>
<dbReference type="UniPathway" id="UPA00034">
    <property type="reaction ID" value="UER00025"/>
</dbReference>
<evidence type="ECO:0000256" key="6">
    <source>
        <dbReference type="ARBA" id="ARBA00023235"/>
    </source>
</evidence>
<feature type="binding site" evidence="8">
    <location>
        <position position="12"/>
    </location>
    <ligand>
        <name>substrate</name>
    </ligand>
</feature>
<feature type="binding site" evidence="8">
    <location>
        <begin position="81"/>
        <end position="82"/>
    </location>
    <ligand>
        <name>substrate</name>
    </ligand>
</feature>
<evidence type="ECO:0000313" key="11">
    <source>
        <dbReference type="Proteomes" id="UP000050909"/>
    </source>
</evidence>
<evidence type="ECO:0000256" key="9">
    <source>
        <dbReference type="PROSITE-ProRule" id="PRU10125"/>
    </source>
</evidence>
<evidence type="ECO:0000256" key="7">
    <source>
        <dbReference type="ARBA" id="ARBA00051712"/>
    </source>
</evidence>
<keyword evidence="11" id="KW-1185">Reference proteome</keyword>
<dbReference type="PANTHER" id="PTHR31689">
    <property type="entry name" value="DIAMINOPIMELATE EPIMERASE, CHLOROPLASTIC"/>
    <property type="match status" value="1"/>
</dbReference>
<feature type="active site" description="Proton donor" evidence="8">
    <location>
        <position position="80"/>
    </location>
</feature>
<dbReference type="GO" id="GO:0009089">
    <property type="term" value="P:lysine biosynthetic process via diaminopimelate"/>
    <property type="evidence" value="ECO:0007669"/>
    <property type="project" value="UniProtKB-UniRule"/>
</dbReference>
<dbReference type="InterPro" id="IPR001653">
    <property type="entry name" value="DAP_epimerase_DapF"/>
</dbReference>
<dbReference type="SUPFAM" id="SSF54506">
    <property type="entry name" value="Diaminopimelate epimerase-like"/>
    <property type="match status" value="2"/>
</dbReference>
<evidence type="ECO:0000256" key="5">
    <source>
        <dbReference type="ARBA" id="ARBA00023154"/>
    </source>
</evidence>
<keyword evidence="6 8" id="KW-0413">Isomerase</keyword>
<comment type="subcellular location">
    <subcellularLocation>
        <location evidence="8">Cytoplasm</location>
    </subcellularLocation>
</comment>
<dbReference type="Proteomes" id="UP000050909">
    <property type="component" value="Unassembled WGS sequence"/>
</dbReference>
<evidence type="ECO:0000313" key="10">
    <source>
        <dbReference type="EMBL" id="KRK38231.1"/>
    </source>
</evidence>
<reference evidence="10 11" key="1">
    <citation type="journal article" date="2015" name="Genome Announc.">
        <title>Expanding the biotechnology potential of lactobacilli through comparative genomics of 213 strains and associated genera.</title>
        <authorList>
            <person name="Sun Z."/>
            <person name="Harris H.M."/>
            <person name="McCann A."/>
            <person name="Guo C."/>
            <person name="Argimon S."/>
            <person name="Zhang W."/>
            <person name="Yang X."/>
            <person name="Jeffery I.B."/>
            <person name="Cooney J.C."/>
            <person name="Kagawa T.F."/>
            <person name="Liu W."/>
            <person name="Song Y."/>
            <person name="Salvetti E."/>
            <person name="Wrobel A."/>
            <person name="Rasinkangas P."/>
            <person name="Parkhill J."/>
            <person name="Rea M.C."/>
            <person name="O'Sullivan O."/>
            <person name="Ritari J."/>
            <person name="Douillard F.P."/>
            <person name="Paul Ross R."/>
            <person name="Yang R."/>
            <person name="Briner A.E."/>
            <person name="Felis G.E."/>
            <person name="de Vos W.M."/>
            <person name="Barrangou R."/>
            <person name="Klaenhammer T.R."/>
            <person name="Caufield P.W."/>
            <person name="Cui Y."/>
            <person name="Zhang H."/>
            <person name="O'Toole P.W."/>
        </authorList>
    </citation>
    <scope>NUCLEOTIDE SEQUENCE [LARGE SCALE GENOMIC DNA]</scope>
    <source>
        <strain evidence="10 11">DSM 20534</strain>
    </source>
</reference>
<feature type="site" description="Could be important to modulate the pK values of the two catalytic cysteine residues" evidence="8">
    <location>
        <position position="171"/>
    </location>
</feature>
<accession>A0A0R1H622</accession>
<comment type="catalytic activity">
    <reaction evidence="7 8">
        <text>(2S,6S)-2,6-diaminopimelate = meso-2,6-diaminopimelate</text>
        <dbReference type="Rhea" id="RHEA:15393"/>
        <dbReference type="ChEBI" id="CHEBI:57609"/>
        <dbReference type="ChEBI" id="CHEBI:57791"/>
        <dbReference type="EC" id="5.1.1.7"/>
    </reaction>
</comment>
<feature type="active site" description="Proton acceptor" evidence="8">
    <location>
        <position position="232"/>
    </location>
</feature>
<feature type="binding site" evidence="8">
    <location>
        <position position="169"/>
    </location>
    <ligand>
        <name>substrate</name>
    </ligand>
</feature>
<sequence length="325" mass="35695">MVELLKVHGSANTFFLLDQNTLEKKLTQSELASLGQFIAAANNGIIGGADGLLVIDEATNSQSLASMEVINADGSIASMCGNGLRTVSRFLSEKYHLEMFHVETPLKSLAVSRAQPLHDNLQTFSVEISPISFAQTDVGFSNLGHEEIRNIVLPEIDPELRFTAVAVPNPHLIAFVDQEQLQSDRQQQIGETLNAPNPYFPDGVNVSFVQVISANKIFVKTFERGVGFTNACGTAMAASSLVTALTYPDLINFNQKNTVLNPGGMVQTVVHTLDDHYRIELIGNATFTHTINLSETDLREHDFTNAQIRETGEQRIYQDFVDSIK</sequence>
<feature type="site" description="Could be important to modulate the pK values of the two catalytic cysteine residues" evidence="8">
    <location>
        <position position="223"/>
    </location>
</feature>
<evidence type="ECO:0000256" key="3">
    <source>
        <dbReference type="ARBA" id="ARBA00013080"/>
    </source>
</evidence>
<dbReference type="HAMAP" id="MF_00197">
    <property type="entry name" value="DAP_epimerase"/>
    <property type="match status" value="1"/>
</dbReference>
<dbReference type="GO" id="GO:0008837">
    <property type="term" value="F:diaminopimelate epimerase activity"/>
    <property type="evidence" value="ECO:0007669"/>
    <property type="project" value="UniProtKB-UniRule"/>
</dbReference>